<proteinExistence type="predicted"/>
<evidence type="ECO:0000313" key="1">
    <source>
        <dbReference type="EMBL" id="KAG0417672.1"/>
    </source>
</evidence>
<comment type="caution">
    <text evidence="1">The sequence shown here is derived from an EMBL/GenBank/DDBJ whole genome shotgun (WGS) entry which is preliminary data.</text>
</comment>
<gene>
    <name evidence="1" type="ORF">HPB47_005435</name>
</gene>
<protein>
    <submittedName>
        <fullName evidence="1">Uncharacterized protein</fullName>
    </submittedName>
</protein>
<reference evidence="1 2" key="1">
    <citation type="journal article" date="2020" name="Cell">
        <title>Large-Scale Comparative Analyses of Tick Genomes Elucidate Their Genetic Diversity and Vector Capacities.</title>
        <authorList>
            <consortium name="Tick Genome and Microbiome Consortium (TIGMIC)"/>
            <person name="Jia N."/>
            <person name="Wang J."/>
            <person name="Shi W."/>
            <person name="Du L."/>
            <person name="Sun Y."/>
            <person name="Zhan W."/>
            <person name="Jiang J.F."/>
            <person name="Wang Q."/>
            <person name="Zhang B."/>
            <person name="Ji P."/>
            <person name="Bell-Sakyi L."/>
            <person name="Cui X.M."/>
            <person name="Yuan T.T."/>
            <person name="Jiang B.G."/>
            <person name="Yang W.F."/>
            <person name="Lam T.T."/>
            <person name="Chang Q.C."/>
            <person name="Ding S.J."/>
            <person name="Wang X.J."/>
            <person name="Zhu J.G."/>
            <person name="Ruan X.D."/>
            <person name="Zhao L."/>
            <person name="Wei J.T."/>
            <person name="Ye R.Z."/>
            <person name="Que T.C."/>
            <person name="Du C.H."/>
            <person name="Zhou Y.H."/>
            <person name="Cheng J.X."/>
            <person name="Dai P.F."/>
            <person name="Guo W.B."/>
            <person name="Han X.H."/>
            <person name="Huang E.J."/>
            <person name="Li L.F."/>
            <person name="Wei W."/>
            <person name="Gao Y.C."/>
            <person name="Liu J.Z."/>
            <person name="Shao H.Z."/>
            <person name="Wang X."/>
            <person name="Wang C.C."/>
            <person name="Yang T.C."/>
            <person name="Huo Q.B."/>
            <person name="Li W."/>
            <person name="Chen H.Y."/>
            <person name="Chen S.E."/>
            <person name="Zhou L.G."/>
            <person name="Ni X.B."/>
            <person name="Tian J.H."/>
            <person name="Sheng Y."/>
            <person name="Liu T."/>
            <person name="Pan Y.S."/>
            <person name="Xia L.Y."/>
            <person name="Li J."/>
            <person name="Zhao F."/>
            <person name="Cao W.C."/>
        </authorList>
    </citation>
    <scope>NUCLEOTIDE SEQUENCE [LARGE SCALE GENOMIC DNA]</scope>
    <source>
        <strain evidence="1">Iper-2018</strain>
    </source>
</reference>
<organism evidence="1 2">
    <name type="scientific">Ixodes persulcatus</name>
    <name type="common">Taiga tick</name>
    <dbReference type="NCBI Taxonomy" id="34615"/>
    <lineage>
        <taxon>Eukaryota</taxon>
        <taxon>Metazoa</taxon>
        <taxon>Ecdysozoa</taxon>
        <taxon>Arthropoda</taxon>
        <taxon>Chelicerata</taxon>
        <taxon>Arachnida</taxon>
        <taxon>Acari</taxon>
        <taxon>Parasitiformes</taxon>
        <taxon>Ixodida</taxon>
        <taxon>Ixodoidea</taxon>
        <taxon>Ixodidae</taxon>
        <taxon>Ixodinae</taxon>
        <taxon>Ixodes</taxon>
    </lineage>
</organism>
<dbReference type="EMBL" id="JABSTQ010010818">
    <property type="protein sequence ID" value="KAG0417672.1"/>
    <property type="molecule type" value="Genomic_DNA"/>
</dbReference>
<sequence length="757" mass="83511">VYLEPGLGRRAALSPTTGRETASVAMLPPGVRQGHAQVTRGDCMTESKSVWELRFAYKASPRPPYLTATDYVFYVKRQTQRDQHHRACSNGSDSSASNGIVLSQEDAMVELTNFTELMRRLKEDLRSSYSSFVEEFVSEPNDGVTLLLDLLKTYRRSAPENSRCISTRARQQQAKKAQSEELDCLQCLLYALRCQKSLPKIISHGSGLCTIASGIMSNCSKSRKLALELLAKTCEEHPAGQAMVLEAMSSVRLIFGEPVRFKFLVAMLLGGGKMTAGFEFSVMYFFNILLSNSKSPSEKVRLQSELEEAGLDVVLLEKSLQDKGVPSTDGVWEEIGRWKRNYLDVGTALTEHKRVGSENGKLRTEVELLRRALRKLEEDKVNLMQTERELKEKCEGLKQEVFTLKKVIEEPKTSSKTSDTEDSDQSDAQATDSGRSSFLEYSTETEQPAGEEVIIDIPTIRPPAGFQSDTEELLLEEKRALASLKISSTPVPKAECTLPSSARGDAIKDDIGWNYPALPEPRLMIPRSARTPDEKPRVVGVHRFVDSGNPVLRRRSKSEDRRKLHQQPESTHEIISNGILQDHSSKDVSVCNPGVPQLKPQDPRRLRARTPSDLMVRAKSQEFKKPGVNVSEPQKHGSGDLPQLREGYKGNSKPTQAVARASSACRRAASAEVIEQDGDPSDASSFPAAFAAYKTNFILRGHGNCGLYSGNTANKNGGAKEVPCSSSTSTVPCASDTMSSVVHREIADAVRQIGGWL</sequence>
<evidence type="ECO:0000313" key="2">
    <source>
        <dbReference type="Proteomes" id="UP000805193"/>
    </source>
</evidence>
<accession>A0AC60PD63</accession>
<name>A0AC60PD63_IXOPE</name>
<keyword evidence="2" id="KW-1185">Reference proteome</keyword>
<dbReference type="Proteomes" id="UP000805193">
    <property type="component" value="Unassembled WGS sequence"/>
</dbReference>
<feature type="non-terminal residue" evidence="1">
    <location>
        <position position="1"/>
    </location>
</feature>